<dbReference type="EMBL" id="JRNT01000007">
    <property type="protein sequence ID" value="KGF47672.1"/>
    <property type="molecule type" value="Genomic_DNA"/>
</dbReference>
<comment type="function">
    <text evidence="11">Catalyzes the transformation of pimelate into pimeloyl-CoA with concomitant hydrolysis of ATP to AMP.</text>
</comment>
<dbReference type="EC" id="6.2.1.14" evidence="4 11"/>
<dbReference type="HAMAP" id="MF_00668">
    <property type="entry name" value="BioW"/>
    <property type="match status" value="1"/>
</dbReference>
<proteinExistence type="inferred from homology"/>
<evidence type="ECO:0000256" key="10">
    <source>
        <dbReference type="ARBA" id="ARBA00049553"/>
    </source>
</evidence>
<dbReference type="AlphaFoldDB" id="A0A096BY62"/>
<evidence type="ECO:0000256" key="9">
    <source>
        <dbReference type="ARBA" id="ARBA00022842"/>
    </source>
</evidence>
<evidence type="ECO:0000256" key="3">
    <source>
        <dbReference type="ARBA" id="ARBA00011738"/>
    </source>
</evidence>
<comment type="subunit">
    <text evidence="3 11">Homodimer.</text>
</comment>
<keyword evidence="8 11" id="KW-0067">ATP-binding</keyword>
<evidence type="ECO:0000256" key="5">
    <source>
        <dbReference type="ARBA" id="ARBA00022598"/>
    </source>
</evidence>
<dbReference type="GO" id="GO:0000287">
    <property type="term" value="F:magnesium ion binding"/>
    <property type="evidence" value="ECO:0007669"/>
    <property type="project" value="UniProtKB-UniRule"/>
</dbReference>
<protein>
    <recommendedName>
        <fullName evidence="4 11">6-carboxyhexanoate--CoA ligase</fullName>
        <ecNumber evidence="4 11">6.2.1.14</ecNumber>
    </recommendedName>
    <alternativeName>
        <fullName evidence="11">Pimeloyl-CoA synthase</fullName>
    </alternativeName>
</protein>
<comment type="catalytic activity">
    <reaction evidence="10 11">
        <text>heptanedioate + ATP + CoA = 6-carboxyhexanoyl-CoA + AMP + diphosphate</text>
        <dbReference type="Rhea" id="RHEA:14781"/>
        <dbReference type="ChEBI" id="CHEBI:30616"/>
        <dbReference type="ChEBI" id="CHEBI:33019"/>
        <dbReference type="ChEBI" id="CHEBI:36165"/>
        <dbReference type="ChEBI" id="CHEBI:57287"/>
        <dbReference type="ChEBI" id="CHEBI:57360"/>
        <dbReference type="ChEBI" id="CHEBI:456215"/>
        <dbReference type="EC" id="6.2.1.14"/>
    </reaction>
</comment>
<evidence type="ECO:0000256" key="11">
    <source>
        <dbReference type="HAMAP-Rule" id="MF_00668"/>
    </source>
</evidence>
<comment type="cofactor">
    <cofactor evidence="1 11">
        <name>Mg(2+)</name>
        <dbReference type="ChEBI" id="CHEBI:18420"/>
    </cofactor>
</comment>
<name>A0A096BY62_9FIRM</name>
<dbReference type="GO" id="GO:0009102">
    <property type="term" value="P:biotin biosynthetic process"/>
    <property type="evidence" value="ECO:0007669"/>
    <property type="project" value="UniProtKB-UniRule"/>
</dbReference>
<dbReference type="Proteomes" id="UP000029628">
    <property type="component" value="Unassembled WGS sequence"/>
</dbReference>
<keyword evidence="9 11" id="KW-0460">Magnesium</keyword>
<dbReference type="eggNOG" id="COG1424">
    <property type="taxonomic scope" value="Bacteria"/>
</dbReference>
<keyword evidence="13" id="KW-1185">Reference proteome</keyword>
<dbReference type="NCBIfam" id="TIGR01204">
    <property type="entry name" value="bioW"/>
    <property type="match status" value="1"/>
</dbReference>
<evidence type="ECO:0000256" key="1">
    <source>
        <dbReference type="ARBA" id="ARBA00001946"/>
    </source>
</evidence>
<dbReference type="NCBIfam" id="NF002360">
    <property type="entry name" value="PRK01322.1"/>
    <property type="match status" value="1"/>
</dbReference>
<evidence type="ECO:0000313" key="13">
    <source>
        <dbReference type="Proteomes" id="UP000029628"/>
    </source>
</evidence>
<dbReference type="InterPro" id="IPR005499">
    <property type="entry name" value="BioW"/>
</dbReference>
<evidence type="ECO:0000256" key="2">
    <source>
        <dbReference type="ARBA" id="ARBA00005075"/>
    </source>
</evidence>
<accession>A0A096BY62</accession>
<dbReference type="UniPathway" id="UPA00999">
    <property type="reaction ID" value="UER00351"/>
</dbReference>
<comment type="caution">
    <text evidence="12">The sequence shown here is derived from an EMBL/GenBank/DDBJ whole genome shotgun (WGS) entry which is preliminary data.</text>
</comment>
<keyword evidence="5 11" id="KW-0436">Ligase</keyword>
<organism evidence="12 13">
    <name type="scientific">Veillonella montpellierensis DNF00314</name>
    <dbReference type="NCBI Taxonomy" id="1401067"/>
    <lineage>
        <taxon>Bacteria</taxon>
        <taxon>Bacillati</taxon>
        <taxon>Bacillota</taxon>
        <taxon>Negativicutes</taxon>
        <taxon>Veillonellales</taxon>
        <taxon>Veillonellaceae</taxon>
        <taxon>Veillonella</taxon>
    </lineage>
</organism>
<evidence type="ECO:0000256" key="7">
    <source>
        <dbReference type="ARBA" id="ARBA00022756"/>
    </source>
</evidence>
<evidence type="ECO:0000313" key="12">
    <source>
        <dbReference type="EMBL" id="KGF47672.1"/>
    </source>
</evidence>
<reference evidence="12 13" key="1">
    <citation type="submission" date="2014-07" db="EMBL/GenBank/DDBJ databases">
        <authorList>
            <person name="McCorrison J."/>
            <person name="Sanka R."/>
            <person name="Torralba M."/>
            <person name="Gillis M."/>
            <person name="Haft D.H."/>
            <person name="Methe B."/>
            <person name="Sutton G."/>
            <person name="Nelson K.E."/>
        </authorList>
    </citation>
    <scope>NUCLEOTIDE SEQUENCE [LARGE SCALE GENOMIC DNA]</scope>
    <source>
        <strain evidence="12 13">DNF00314</strain>
    </source>
</reference>
<evidence type="ECO:0000256" key="4">
    <source>
        <dbReference type="ARBA" id="ARBA00012984"/>
    </source>
</evidence>
<dbReference type="Pfam" id="PF03744">
    <property type="entry name" value="BioW"/>
    <property type="match status" value="1"/>
</dbReference>
<dbReference type="GO" id="GO:0042410">
    <property type="term" value="F:6-carboxyhexanoate-CoA ligase activity"/>
    <property type="evidence" value="ECO:0007669"/>
    <property type="project" value="UniProtKB-UniRule"/>
</dbReference>
<comment type="similarity">
    <text evidence="11">Belongs to the BioW family.</text>
</comment>
<keyword evidence="6 11" id="KW-0547">Nucleotide-binding</keyword>
<comment type="pathway">
    <text evidence="2 11">Metabolic intermediate metabolism; pimeloyl-CoA biosynthesis; pimeloyl-CoA from pimelate: step 1/1.</text>
</comment>
<keyword evidence="7 11" id="KW-0093">Biotin biosynthesis</keyword>
<sequence>MLYSIRMRAAKGGSHETGGTHISGAERIVADNELSTIASELITRALHHAKGQADYINLTIDTVNKDNVIYINSLPIETHTVNSVEEGHATATDLLVKSGITPTACNRAIQLLLTLTTNMRGAILLDAVTGKRLDSTNDRGIRVSHMDAIQSNTVLSGKHHMYEALTLASKVSSCNGVLGELCWSDDPEYVIGYVSCDHTYHRINKMKVPSSPMGGRVFFIQPHMPVEPIIDYLENTDVLVDINQACIK</sequence>
<dbReference type="RefSeq" id="WP_038151689.1">
    <property type="nucleotide sequence ID" value="NZ_JRNT01000007.1"/>
</dbReference>
<evidence type="ECO:0000256" key="8">
    <source>
        <dbReference type="ARBA" id="ARBA00022840"/>
    </source>
</evidence>
<dbReference type="GO" id="GO:0005524">
    <property type="term" value="F:ATP binding"/>
    <property type="evidence" value="ECO:0007669"/>
    <property type="project" value="UniProtKB-KW"/>
</dbReference>
<evidence type="ECO:0000256" key="6">
    <source>
        <dbReference type="ARBA" id="ARBA00022741"/>
    </source>
</evidence>
<gene>
    <name evidence="11" type="primary">bioW</name>
    <name evidence="12" type="ORF">HMPREF0872_02900</name>
</gene>